<dbReference type="SUPFAM" id="SSF54928">
    <property type="entry name" value="RNA-binding domain, RBD"/>
    <property type="match status" value="1"/>
</dbReference>
<accession>A0ABR2KX33</accession>
<dbReference type="InterPro" id="IPR009145">
    <property type="entry name" value="U2AF_small"/>
</dbReference>
<keyword evidence="8" id="KW-1185">Reference proteome</keyword>
<dbReference type="InterPro" id="IPR035979">
    <property type="entry name" value="RBD_domain_sf"/>
</dbReference>
<comment type="caution">
    <text evidence="7">The sequence shown here is derived from an EMBL/GenBank/DDBJ whole genome shotgun (WGS) entry which is preliminary data.</text>
</comment>
<reference evidence="7 8" key="1">
    <citation type="submission" date="2024-04" db="EMBL/GenBank/DDBJ databases">
        <title>Tritrichomonas musculus Genome.</title>
        <authorList>
            <person name="Alves-Ferreira E."/>
            <person name="Grigg M."/>
            <person name="Lorenzi H."/>
            <person name="Galac M."/>
        </authorList>
    </citation>
    <scope>NUCLEOTIDE SEQUENCE [LARGE SCALE GENOMIC DNA]</scope>
    <source>
        <strain evidence="7 8">EAF2021</strain>
    </source>
</reference>
<dbReference type="Proteomes" id="UP001470230">
    <property type="component" value="Unassembled WGS sequence"/>
</dbReference>
<dbReference type="PROSITE" id="PS50103">
    <property type="entry name" value="ZF_C3H1"/>
    <property type="match status" value="1"/>
</dbReference>
<evidence type="ECO:0000256" key="5">
    <source>
        <dbReference type="PROSITE-ProRule" id="PRU00723"/>
    </source>
</evidence>
<proteinExistence type="predicted"/>
<dbReference type="Gene3D" id="3.30.70.330">
    <property type="match status" value="1"/>
</dbReference>
<keyword evidence="4 5" id="KW-0862">Zinc</keyword>
<feature type="domain" description="C3H1-type" evidence="6">
    <location>
        <begin position="14"/>
        <end position="42"/>
    </location>
</feature>
<keyword evidence="1 5" id="KW-0479">Metal-binding</keyword>
<evidence type="ECO:0000256" key="2">
    <source>
        <dbReference type="ARBA" id="ARBA00022737"/>
    </source>
</evidence>
<gene>
    <name evidence="7" type="ORF">M9Y10_022979</name>
</gene>
<dbReference type="InterPro" id="IPR003954">
    <property type="entry name" value="RRM_euk-type"/>
</dbReference>
<evidence type="ECO:0000256" key="4">
    <source>
        <dbReference type="ARBA" id="ARBA00022833"/>
    </source>
</evidence>
<keyword evidence="3 5" id="KW-0863">Zinc-finger</keyword>
<dbReference type="CDD" id="cd12287">
    <property type="entry name" value="RRM_U2AF35_like"/>
    <property type="match status" value="1"/>
</dbReference>
<evidence type="ECO:0000256" key="1">
    <source>
        <dbReference type="ARBA" id="ARBA00022723"/>
    </source>
</evidence>
<feature type="zinc finger region" description="C3H1-type" evidence="5">
    <location>
        <begin position="14"/>
        <end position="42"/>
    </location>
</feature>
<sequence length="227" mass="25967">MTTSQQPDPTKSREKDLSICYNYEKTGHCPKEDYCQLLHLSTPMSRCLVFHHLYPNPELFSSFLENEDDLVLDEDYKLDSFDAFFMDVCLELKLFGQVEDMFVAGNLTTHLHGNVYVRFSEVDGAVAAHKALEGRYYAGRIVHSSFIPVEKLSTSVCKEESCIRGSVCNYIHPIPASKHVLMQCFPRGPKTTPVPLRPQRDEYIPDSPYELLQGRSKFLVKQKTTYA</sequence>
<evidence type="ECO:0000256" key="3">
    <source>
        <dbReference type="ARBA" id="ARBA00022771"/>
    </source>
</evidence>
<dbReference type="EMBL" id="JAPFFF010000003">
    <property type="protein sequence ID" value="KAK8894545.1"/>
    <property type="molecule type" value="Genomic_DNA"/>
</dbReference>
<evidence type="ECO:0000259" key="6">
    <source>
        <dbReference type="PROSITE" id="PS50103"/>
    </source>
</evidence>
<protein>
    <submittedName>
        <fullName evidence="7">Splicing factor U2AF 26 kDa subunit</fullName>
    </submittedName>
</protein>
<evidence type="ECO:0000313" key="8">
    <source>
        <dbReference type="Proteomes" id="UP001470230"/>
    </source>
</evidence>
<dbReference type="InterPro" id="IPR012677">
    <property type="entry name" value="Nucleotide-bd_a/b_plait_sf"/>
</dbReference>
<organism evidence="7 8">
    <name type="scientific">Tritrichomonas musculus</name>
    <dbReference type="NCBI Taxonomy" id="1915356"/>
    <lineage>
        <taxon>Eukaryota</taxon>
        <taxon>Metamonada</taxon>
        <taxon>Parabasalia</taxon>
        <taxon>Tritrichomonadida</taxon>
        <taxon>Tritrichomonadidae</taxon>
        <taxon>Tritrichomonas</taxon>
    </lineage>
</organism>
<dbReference type="SMART" id="SM00356">
    <property type="entry name" value="ZnF_C3H1"/>
    <property type="match status" value="2"/>
</dbReference>
<evidence type="ECO:0000313" key="7">
    <source>
        <dbReference type="EMBL" id="KAK8894545.1"/>
    </source>
</evidence>
<dbReference type="PRINTS" id="PR01848">
    <property type="entry name" value="U2AUXFACTOR"/>
</dbReference>
<keyword evidence="2" id="KW-0677">Repeat</keyword>
<dbReference type="InterPro" id="IPR000571">
    <property type="entry name" value="Znf_CCCH"/>
</dbReference>
<dbReference type="PANTHER" id="PTHR12620">
    <property type="entry name" value="U2 SNRNP AUXILIARY FACTOR, SMALL SUBUNIT"/>
    <property type="match status" value="1"/>
</dbReference>
<dbReference type="SMART" id="SM00361">
    <property type="entry name" value="RRM_1"/>
    <property type="match status" value="1"/>
</dbReference>
<name>A0ABR2KX33_9EUKA</name>